<reference evidence="4" key="1">
    <citation type="journal article" date="2019" name="Int. J. Syst. Evol. Microbiol.">
        <title>The Global Catalogue of Microorganisms (GCM) 10K type strain sequencing project: providing services to taxonomists for standard genome sequencing and annotation.</title>
        <authorList>
            <consortium name="The Broad Institute Genomics Platform"/>
            <consortium name="The Broad Institute Genome Sequencing Center for Infectious Disease"/>
            <person name="Wu L."/>
            <person name="Ma J."/>
        </authorList>
    </citation>
    <scope>NUCLEOTIDE SEQUENCE [LARGE SCALE GENOMIC DNA]</scope>
    <source>
        <strain evidence="4">CGMCC 4.7132</strain>
    </source>
</reference>
<evidence type="ECO:0000259" key="2">
    <source>
        <dbReference type="Pfam" id="PF13649"/>
    </source>
</evidence>
<feature type="region of interest" description="Disordered" evidence="1">
    <location>
        <begin position="24"/>
        <end position="71"/>
    </location>
</feature>
<dbReference type="Proteomes" id="UP001596004">
    <property type="component" value="Unassembled WGS sequence"/>
</dbReference>
<dbReference type="GO" id="GO:0008168">
    <property type="term" value="F:methyltransferase activity"/>
    <property type="evidence" value="ECO:0007669"/>
    <property type="project" value="UniProtKB-KW"/>
</dbReference>
<keyword evidence="3" id="KW-0808">Transferase</keyword>
<dbReference type="InterPro" id="IPR029063">
    <property type="entry name" value="SAM-dependent_MTases_sf"/>
</dbReference>
<proteinExistence type="predicted"/>
<protein>
    <submittedName>
        <fullName evidence="3">Class I SAM-dependent methyltransferase</fullName>
        <ecNumber evidence="3">2.1.-.-</ecNumber>
    </submittedName>
</protein>
<dbReference type="Pfam" id="PF13649">
    <property type="entry name" value="Methyltransf_25"/>
    <property type="match status" value="1"/>
</dbReference>
<dbReference type="EC" id="2.1.-.-" evidence="3"/>
<dbReference type="EMBL" id="JBHSFP010000001">
    <property type="protein sequence ID" value="MFC4529355.1"/>
    <property type="molecule type" value="Genomic_DNA"/>
</dbReference>
<comment type="caution">
    <text evidence="3">The sequence shown here is derived from an EMBL/GenBank/DDBJ whole genome shotgun (WGS) entry which is preliminary data.</text>
</comment>
<feature type="domain" description="Methyltransferase" evidence="2">
    <location>
        <begin position="78"/>
        <end position="177"/>
    </location>
</feature>
<name>A0ABV9C8H0_9ACTN</name>
<dbReference type="GO" id="GO:0032259">
    <property type="term" value="P:methylation"/>
    <property type="evidence" value="ECO:0007669"/>
    <property type="project" value="UniProtKB-KW"/>
</dbReference>
<dbReference type="SUPFAM" id="SSF53335">
    <property type="entry name" value="S-adenosyl-L-methionine-dependent methyltransferases"/>
    <property type="match status" value="1"/>
</dbReference>
<dbReference type="Gene3D" id="3.40.50.150">
    <property type="entry name" value="Vaccinia Virus protein VP39"/>
    <property type="match status" value="1"/>
</dbReference>
<evidence type="ECO:0000256" key="1">
    <source>
        <dbReference type="SAM" id="MobiDB-lite"/>
    </source>
</evidence>
<accession>A0ABV9C8H0</accession>
<feature type="compositionally biased region" description="Basic and acidic residues" evidence="1">
    <location>
        <begin position="40"/>
        <end position="71"/>
    </location>
</feature>
<dbReference type="RefSeq" id="WP_380835808.1">
    <property type="nucleotide sequence ID" value="NZ_JBHSFP010000001.1"/>
</dbReference>
<dbReference type="InterPro" id="IPR041698">
    <property type="entry name" value="Methyltransf_25"/>
</dbReference>
<evidence type="ECO:0000313" key="3">
    <source>
        <dbReference type="EMBL" id="MFC4529355.1"/>
    </source>
</evidence>
<keyword evidence="3" id="KW-0489">Methyltransferase</keyword>
<sequence>MNAPRYSPRWLALREEADASARSADLLDPLRAHLTSQRPPADRRTSEHSPTDRRTDARSPADRRTDTRSPADRLVIRDLGCGTGAMGRWLAARLPGPQHWILHDRDPDLLARAAAGVRGPAGDGGPVTAEAEQGDVTRLRAGDLDGTSLVTASALLDLLTADEVDAIADACVKARRPALLTLSVVGRVELDPADPLDAEIATAFDAHQRRVTDGRRLLGPDASAFAAAAFARRGAVVLSRPSPWRLGADQRALTAEWLRGWVGAACEQRPDLAPEGRAYLRRRLDACAASALRVVVGHDDLLALPAPATGAC</sequence>
<evidence type="ECO:0000313" key="4">
    <source>
        <dbReference type="Proteomes" id="UP001596004"/>
    </source>
</evidence>
<gene>
    <name evidence="3" type="ORF">ACFO60_01165</name>
</gene>
<keyword evidence="4" id="KW-1185">Reference proteome</keyword>
<organism evidence="3 4">
    <name type="scientific">Sphaerisporangium dianthi</name>
    <dbReference type="NCBI Taxonomy" id="1436120"/>
    <lineage>
        <taxon>Bacteria</taxon>
        <taxon>Bacillati</taxon>
        <taxon>Actinomycetota</taxon>
        <taxon>Actinomycetes</taxon>
        <taxon>Streptosporangiales</taxon>
        <taxon>Streptosporangiaceae</taxon>
        <taxon>Sphaerisporangium</taxon>
    </lineage>
</organism>